<dbReference type="InterPro" id="IPR016181">
    <property type="entry name" value="Acyl_CoA_acyltransferase"/>
</dbReference>
<dbReference type="RefSeq" id="WP_310090136.1">
    <property type="nucleotide sequence ID" value="NZ_JAVDTT010000001.1"/>
</dbReference>
<evidence type="ECO:0000313" key="2">
    <source>
        <dbReference type="EMBL" id="MDR6840304.1"/>
    </source>
</evidence>
<reference evidence="2 3" key="1">
    <citation type="submission" date="2023-07" db="EMBL/GenBank/DDBJ databases">
        <title>Sorghum-associated microbial communities from plants grown in Nebraska, USA.</title>
        <authorList>
            <person name="Schachtman D."/>
        </authorList>
    </citation>
    <scope>NUCLEOTIDE SEQUENCE [LARGE SCALE GENOMIC DNA]</scope>
    <source>
        <strain evidence="2 3">BE107</strain>
    </source>
</reference>
<organism evidence="2 3">
    <name type="scientific">Pseudoxanthomonas sacheonensis</name>
    <dbReference type="NCBI Taxonomy" id="443615"/>
    <lineage>
        <taxon>Bacteria</taxon>
        <taxon>Pseudomonadati</taxon>
        <taxon>Pseudomonadota</taxon>
        <taxon>Gammaproteobacteria</taxon>
        <taxon>Lysobacterales</taxon>
        <taxon>Lysobacteraceae</taxon>
        <taxon>Pseudoxanthomonas</taxon>
    </lineage>
</organism>
<evidence type="ECO:0000313" key="3">
    <source>
        <dbReference type="Proteomes" id="UP001254759"/>
    </source>
</evidence>
<dbReference type="SUPFAM" id="SSF55729">
    <property type="entry name" value="Acyl-CoA N-acyltransferases (Nat)"/>
    <property type="match status" value="1"/>
</dbReference>
<proteinExistence type="predicted"/>
<evidence type="ECO:0000256" key="1">
    <source>
        <dbReference type="SAM" id="MobiDB-lite"/>
    </source>
</evidence>
<evidence type="ECO:0008006" key="4">
    <source>
        <dbReference type="Google" id="ProtNLM"/>
    </source>
</evidence>
<keyword evidence="3" id="KW-1185">Reference proteome</keyword>
<comment type="caution">
    <text evidence="2">The sequence shown here is derived from an EMBL/GenBank/DDBJ whole genome shotgun (WGS) entry which is preliminary data.</text>
</comment>
<sequence length="352" mass="39482">MNSLSPPPQYVTRDGDALRDRDTVLSIWHGNLGQEDRIAAKYEWFYLGCPYGRPVLQLLQYTPDATDIGTACAGQRRMLWQGKEIRAGVLVDLTVVPAHRSLGPALILQQGLIQAGRQQLDLLYGFPNPKAAAVFKRIGYERFADIVRHAHVLRHTGYLRSRIPSWLAYPLGALADLVFAAKDRLKRALGPRLDYAWSGRADAAMDALWRDSEKGSGLLAIRDSAHCKWRFDDSPLVRTRYLLLTAPGDAGMQAWFATQVEGNTLHVRDFWSNAGCGRMSEPHLLALSCAAREAGHTSVSVEIASDSSRIDCWKRCGYVERSRRPVFGRWSREEKPDPQTMDLFLTSADEDE</sequence>
<gene>
    <name evidence="2" type="ORF">J2W94_000568</name>
</gene>
<feature type="region of interest" description="Disordered" evidence="1">
    <location>
        <begin position="331"/>
        <end position="352"/>
    </location>
</feature>
<protein>
    <recommendedName>
        <fullName evidence="4">N-acetyltransferase domain-containing protein</fullName>
    </recommendedName>
</protein>
<accession>A0ABU1RQA3</accession>
<dbReference type="Gene3D" id="3.40.630.30">
    <property type="match status" value="1"/>
</dbReference>
<dbReference type="Proteomes" id="UP001254759">
    <property type="component" value="Unassembled WGS sequence"/>
</dbReference>
<name>A0ABU1RQA3_9GAMM</name>
<dbReference type="EMBL" id="JAVDTT010000001">
    <property type="protein sequence ID" value="MDR6840304.1"/>
    <property type="molecule type" value="Genomic_DNA"/>
</dbReference>